<dbReference type="Proteomes" id="UP000516314">
    <property type="component" value="Chromosome 1"/>
</dbReference>
<feature type="compositionally biased region" description="Basic and acidic residues" evidence="1">
    <location>
        <begin position="186"/>
        <end position="196"/>
    </location>
</feature>
<dbReference type="AlphaFoldDB" id="A0A7G2DYZ9"/>
<evidence type="ECO:0000313" key="2">
    <source>
        <dbReference type="EMBL" id="CAD5314667.1"/>
    </source>
</evidence>
<name>A0A7G2DYZ9_ARATH</name>
<accession>A0A7G2DYZ9</accession>
<feature type="region of interest" description="Disordered" evidence="1">
    <location>
        <begin position="170"/>
        <end position="217"/>
    </location>
</feature>
<reference evidence="2 3" key="1">
    <citation type="submission" date="2020-09" db="EMBL/GenBank/DDBJ databases">
        <authorList>
            <person name="Ashkenazy H."/>
        </authorList>
    </citation>
    <scope>NUCLEOTIDE SEQUENCE [LARGE SCALE GENOMIC DNA]</scope>
    <source>
        <strain evidence="3">cv. Cdm-0</strain>
    </source>
</reference>
<organism evidence="2 3">
    <name type="scientific">Arabidopsis thaliana</name>
    <name type="common">Mouse-ear cress</name>
    <dbReference type="NCBI Taxonomy" id="3702"/>
    <lineage>
        <taxon>Eukaryota</taxon>
        <taxon>Viridiplantae</taxon>
        <taxon>Streptophyta</taxon>
        <taxon>Embryophyta</taxon>
        <taxon>Tracheophyta</taxon>
        <taxon>Spermatophyta</taxon>
        <taxon>Magnoliopsida</taxon>
        <taxon>eudicotyledons</taxon>
        <taxon>Gunneridae</taxon>
        <taxon>Pentapetalae</taxon>
        <taxon>rosids</taxon>
        <taxon>malvids</taxon>
        <taxon>Brassicales</taxon>
        <taxon>Brassicaceae</taxon>
        <taxon>Camelineae</taxon>
        <taxon>Arabidopsis</taxon>
    </lineage>
</organism>
<proteinExistence type="predicted"/>
<gene>
    <name evidence="2" type="ORF">AT9943_LOCUS3091</name>
</gene>
<sequence>MTVIPMLSVNTNEDGWGEWDDEVRDKKVFYLIEQISKCHNFTKKEWPGGYADLPLIYVNEKEPVVQTVYSSSVQETTHPNKPLHSLSISCQHWCRGDKHHNSPFTTINVIGRGVNVSMHAGDETVSENSDNIVDDKLWKKISMETCKDSVCSPQKHLDETPSVILPKFISANSTELPPSDQPIYDTESKSRDEHLPSPRPPAVFDTATKPPPNDVTEEIKSSDLSLAENVDTLLDTVCKNISFSVAASDEIDLFPTLDKINFKDFIDTLWKEPHKEHITRGDIVISHRFLLQLAQPTNWVDTMHIEVLGSFLNERHKLTLSKERAVIIKPWLGNYLQGKYRSFQSAKNKLRVQWNNQFKRTIPGSPSVWLKKLTSSCLQSGNNTAKYIEGLRLAALVGPSVQAPNMLGEAAIHYLHSYFAFAVNCAEQVTTQIQDMAPTGQQLYQGYRILNSIPDCHLLHFESLDVCPECFVLTYLFKIRVLC</sequence>
<protein>
    <submittedName>
        <fullName evidence="2">(thale cress) hypothetical protein</fullName>
    </submittedName>
</protein>
<dbReference type="EMBL" id="LR881466">
    <property type="protein sequence ID" value="CAD5314667.1"/>
    <property type="molecule type" value="Genomic_DNA"/>
</dbReference>
<evidence type="ECO:0000256" key="1">
    <source>
        <dbReference type="SAM" id="MobiDB-lite"/>
    </source>
</evidence>
<evidence type="ECO:0000313" key="3">
    <source>
        <dbReference type="Proteomes" id="UP000516314"/>
    </source>
</evidence>